<dbReference type="EMBL" id="GL377305">
    <property type="protein sequence ID" value="EFI98044.1"/>
    <property type="molecule type" value="Genomic_DNA"/>
</dbReference>
<feature type="non-terminal residue" evidence="4">
    <location>
        <position position="315"/>
    </location>
</feature>
<feature type="region of interest" description="Disordered" evidence="1">
    <location>
        <begin position="288"/>
        <end position="315"/>
    </location>
</feature>
<feature type="transmembrane region" description="Helical" evidence="2">
    <location>
        <begin position="176"/>
        <end position="197"/>
    </location>
</feature>
<dbReference type="KEGG" id="scm:SCHCO_01211798"/>
<gene>
    <name evidence="4" type="ORF">SCHCODRAFT_108461</name>
</gene>
<dbReference type="OrthoDB" id="3251775at2759"/>
<sequence length="315" mass="36014">MSTDMADASYYASELLRLVRVIEDARYGMVAAYSLGVYEWLLSLDEEILLIIRAPWTAMKFAYLFCRYYYLIYWPLMLWAFVGNHNYSLCLGLTRPVNALLMPMQFISQGIMAMRAYAFTGRNKRIAILLVTCYTLLVGVDIWTFTIHILLPPQELYTLLGGTGCFPNYGDKSLAFRYGICMLAAVLMDLVSLISMLSYHRHFDNSPGSLSRVFISQGLFVFACVALMNAVGAIIYFNPITHYSGIFLPVVVITSNVLACRIILHLRRKAYPTSSELMRQHSILVREDLRTRDESQPPPTPLHYQRSSPDPWTHR</sequence>
<evidence type="ECO:0000256" key="1">
    <source>
        <dbReference type="SAM" id="MobiDB-lite"/>
    </source>
</evidence>
<feature type="transmembrane region" description="Helical" evidence="2">
    <location>
        <begin position="126"/>
        <end position="151"/>
    </location>
</feature>
<keyword evidence="2" id="KW-0472">Membrane</keyword>
<feature type="domain" description="DUF6533" evidence="3">
    <location>
        <begin position="27"/>
        <end position="71"/>
    </location>
</feature>
<dbReference type="VEuPathDB" id="FungiDB:SCHCODRAFT_01211798"/>
<evidence type="ECO:0000256" key="2">
    <source>
        <dbReference type="SAM" id="Phobius"/>
    </source>
</evidence>
<feature type="transmembrane region" description="Helical" evidence="2">
    <location>
        <begin position="218"/>
        <end position="237"/>
    </location>
</feature>
<reference evidence="4 5" key="1">
    <citation type="journal article" date="2010" name="Nat. Biotechnol.">
        <title>Genome sequence of the model mushroom Schizophyllum commune.</title>
        <authorList>
            <person name="Ohm R.A."/>
            <person name="de Jong J.F."/>
            <person name="Lugones L.G."/>
            <person name="Aerts A."/>
            <person name="Kothe E."/>
            <person name="Stajich J.E."/>
            <person name="de Vries R.P."/>
            <person name="Record E."/>
            <person name="Levasseur A."/>
            <person name="Baker S.E."/>
            <person name="Bartholomew K.A."/>
            <person name="Coutinho P.M."/>
            <person name="Erdmann S."/>
            <person name="Fowler T.J."/>
            <person name="Gathman A.C."/>
            <person name="Lombard V."/>
            <person name="Henrissat B."/>
            <person name="Knabe N."/>
            <person name="Kuees U."/>
            <person name="Lilly W.W."/>
            <person name="Lindquist E."/>
            <person name="Lucas S."/>
            <person name="Magnuson J.K."/>
            <person name="Piumi F."/>
            <person name="Raudaskoski M."/>
            <person name="Salamov A."/>
            <person name="Schmutz J."/>
            <person name="Schwarze F.W.M.R."/>
            <person name="vanKuyk P.A."/>
            <person name="Horton J.S."/>
            <person name="Grigoriev I.V."/>
            <person name="Woesten H.A.B."/>
        </authorList>
    </citation>
    <scope>NUCLEOTIDE SEQUENCE [LARGE SCALE GENOMIC DNA]</scope>
    <source>
        <strain evidence="5">H4-8 / FGSC 9210</strain>
    </source>
</reference>
<dbReference type="InterPro" id="IPR045340">
    <property type="entry name" value="DUF6533"/>
</dbReference>
<keyword evidence="5" id="KW-1185">Reference proteome</keyword>
<dbReference type="RefSeq" id="XP_003032947.1">
    <property type="nucleotide sequence ID" value="XM_003032901.1"/>
</dbReference>
<name>D8Q234_SCHCM</name>
<organism evidence="5">
    <name type="scientific">Schizophyllum commune (strain H4-8 / FGSC 9210)</name>
    <name type="common">Split gill fungus</name>
    <dbReference type="NCBI Taxonomy" id="578458"/>
    <lineage>
        <taxon>Eukaryota</taxon>
        <taxon>Fungi</taxon>
        <taxon>Dikarya</taxon>
        <taxon>Basidiomycota</taxon>
        <taxon>Agaricomycotina</taxon>
        <taxon>Agaricomycetes</taxon>
        <taxon>Agaricomycetidae</taxon>
        <taxon>Agaricales</taxon>
        <taxon>Schizophyllaceae</taxon>
        <taxon>Schizophyllum</taxon>
    </lineage>
</organism>
<feature type="compositionally biased region" description="Polar residues" evidence="1">
    <location>
        <begin position="305"/>
        <end position="315"/>
    </location>
</feature>
<dbReference type="InParanoid" id="D8Q234"/>
<dbReference type="OMA" id="FCIRIEA"/>
<feature type="transmembrane region" description="Helical" evidence="2">
    <location>
        <begin position="61"/>
        <end position="82"/>
    </location>
</feature>
<proteinExistence type="predicted"/>
<accession>D8Q234</accession>
<evidence type="ECO:0000313" key="4">
    <source>
        <dbReference type="EMBL" id="EFI98044.1"/>
    </source>
</evidence>
<keyword evidence="2" id="KW-1133">Transmembrane helix</keyword>
<protein>
    <recommendedName>
        <fullName evidence="3">DUF6533 domain-containing protein</fullName>
    </recommendedName>
</protein>
<dbReference type="Proteomes" id="UP000007431">
    <property type="component" value="Unassembled WGS sequence"/>
</dbReference>
<dbReference type="Pfam" id="PF20151">
    <property type="entry name" value="DUF6533"/>
    <property type="match status" value="1"/>
</dbReference>
<dbReference type="GeneID" id="9592883"/>
<dbReference type="eggNOG" id="ENOG502SN4U">
    <property type="taxonomic scope" value="Eukaryota"/>
</dbReference>
<evidence type="ECO:0000313" key="5">
    <source>
        <dbReference type="Proteomes" id="UP000007431"/>
    </source>
</evidence>
<feature type="transmembrane region" description="Helical" evidence="2">
    <location>
        <begin position="102"/>
        <end position="119"/>
    </location>
</feature>
<dbReference type="AlphaFoldDB" id="D8Q234"/>
<evidence type="ECO:0000259" key="3">
    <source>
        <dbReference type="Pfam" id="PF20151"/>
    </source>
</evidence>
<dbReference type="HOGENOM" id="CLU_072393_0_0_1"/>
<feature type="transmembrane region" description="Helical" evidence="2">
    <location>
        <begin position="243"/>
        <end position="264"/>
    </location>
</feature>
<keyword evidence="2" id="KW-0812">Transmembrane</keyword>